<comment type="subcellular location">
    <subcellularLocation>
        <location evidence="1">Cell membrane</location>
        <topology evidence="1">Multi-pass membrane protein</topology>
    </subcellularLocation>
</comment>
<comment type="caution">
    <text evidence="9">The sequence shown here is derived from an EMBL/GenBank/DDBJ whole genome shotgun (WGS) entry which is preliminary data.</text>
</comment>
<feature type="transmembrane region" description="Helical" evidence="7">
    <location>
        <begin position="277"/>
        <end position="299"/>
    </location>
</feature>
<feature type="transmembrane region" description="Helical" evidence="7">
    <location>
        <begin position="305"/>
        <end position="324"/>
    </location>
</feature>
<dbReference type="GO" id="GO:0022857">
    <property type="term" value="F:transmembrane transporter activity"/>
    <property type="evidence" value="ECO:0007669"/>
    <property type="project" value="InterPro"/>
</dbReference>
<evidence type="ECO:0000313" key="10">
    <source>
        <dbReference type="Proteomes" id="UP000245288"/>
    </source>
</evidence>
<organism evidence="9 10">
    <name type="scientific">Eubacterium ramulus</name>
    <dbReference type="NCBI Taxonomy" id="39490"/>
    <lineage>
        <taxon>Bacteria</taxon>
        <taxon>Bacillati</taxon>
        <taxon>Bacillota</taxon>
        <taxon>Clostridia</taxon>
        <taxon>Eubacteriales</taxon>
        <taxon>Eubacteriaceae</taxon>
        <taxon>Eubacterium</taxon>
    </lineage>
</organism>
<keyword evidence="5 7" id="KW-1133">Transmembrane helix</keyword>
<feature type="domain" description="Major facilitator superfamily (MFS) profile" evidence="8">
    <location>
        <begin position="1"/>
        <end position="391"/>
    </location>
</feature>
<accession>A0A2V1JZF5</accession>
<feature type="transmembrane region" description="Helical" evidence="7">
    <location>
        <begin position="246"/>
        <end position="270"/>
    </location>
</feature>
<feature type="transmembrane region" description="Helical" evidence="7">
    <location>
        <begin position="214"/>
        <end position="234"/>
    </location>
</feature>
<protein>
    <recommendedName>
        <fullName evidence="8">Major facilitator superfamily (MFS) profile domain-containing protein</fullName>
    </recommendedName>
</protein>
<sequence>MALHTKGINRNVLKILILLIALQDNGMGAATPALQSISEAFPNAGYQLISMIVTLPALMLAIMPIFYPKLVQLFKKRWILIITAVLFLVGGVGPAFINSNIFIILLLRLLVGVACGIFMPLCIDLIVDFFEGNERAKMVGWSSTFTGFGGILFQTLGGYLASYHWSYCFFAYLVAVIFLLFPVIFLPEPMREKKLANRKVENQNITHQKVKTPFSVWITGFFLCLFWLFAYVIITNASTVLITEGIAAQSQVGLIFSFMTLGTVISSAFFGKLLEKMGYIILPLAMMVAAVSMFTAFMARSIGSFIVAMFLLGFSSGIVTPGIMERNTSLVRYEGATKAVSVSYLFLGIGSFISPYIFNNIGLDARGQMWLTAILFVATAVFLFIVNRRIDVKRDI</sequence>
<name>A0A2V1JZF5_EUBRA</name>
<feature type="transmembrane region" description="Helical" evidence="7">
    <location>
        <begin position="103"/>
        <end position="127"/>
    </location>
</feature>
<dbReference type="Gene3D" id="1.20.1250.20">
    <property type="entry name" value="MFS general substrate transporter like domains"/>
    <property type="match status" value="1"/>
</dbReference>
<dbReference type="GO" id="GO:0005886">
    <property type="term" value="C:plasma membrane"/>
    <property type="evidence" value="ECO:0007669"/>
    <property type="project" value="UniProtKB-SubCell"/>
</dbReference>
<dbReference type="Pfam" id="PF07690">
    <property type="entry name" value="MFS_1"/>
    <property type="match status" value="1"/>
</dbReference>
<evidence type="ECO:0000256" key="1">
    <source>
        <dbReference type="ARBA" id="ARBA00004651"/>
    </source>
</evidence>
<dbReference type="PROSITE" id="PS50850">
    <property type="entry name" value="MFS"/>
    <property type="match status" value="1"/>
</dbReference>
<dbReference type="InterPro" id="IPR050189">
    <property type="entry name" value="MFS_Efflux_Transporters"/>
</dbReference>
<feature type="transmembrane region" description="Helical" evidence="7">
    <location>
        <begin position="139"/>
        <end position="157"/>
    </location>
</feature>
<keyword evidence="3" id="KW-1003">Cell membrane</keyword>
<reference evidence="9 10" key="1">
    <citation type="submission" date="2014-09" db="EMBL/GenBank/DDBJ databases">
        <title>Butyrate-producing bacteria isolated from human gut.</title>
        <authorList>
            <person name="Zhang Q."/>
            <person name="Zhao L."/>
        </authorList>
    </citation>
    <scope>NUCLEOTIDE SEQUENCE [LARGE SCALE GENOMIC DNA]</scope>
    <source>
        <strain evidence="9 10">21</strain>
    </source>
</reference>
<evidence type="ECO:0000256" key="6">
    <source>
        <dbReference type="ARBA" id="ARBA00023136"/>
    </source>
</evidence>
<dbReference type="RefSeq" id="WP_181369241.1">
    <property type="nucleotide sequence ID" value="NZ_CABMEW010000013.1"/>
</dbReference>
<dbReference type="AlphaFoldDB" id="A0A2V1JZF5"/>
<feature type="transmembrane region" description="Helical" evidence="7">
    <location>
        <begin position="369"/>
        <end position="386"/>
    </location>
</feature>
<evidence type="ECO:0000256" key="5">
    <source>
        <dbReference type="ARBA" id="ARBA00022989"/>
    </source>
</evidence>
<feature type="transmembrane region" description="Helical" evidence="7">
    <location>
        <begin position="336"/>
        <end position="357"/>
    </location>
</feature>
<evidence type="ECO:0000313" key="9">
    <source>
        <dbReference type="EMBL" id="PWE87988.1"/>
    </source>
</evidence>
<evidence type="ECO:0000256" key="7">
    <source>
        <dbReference type="SAM" id="Phobius"/>
    </source>
</evidence>
<keyword evidence="10" id="KW-1185">Reference proteome</keyword>
<feature type="transmembrane region" description="Helical" evidence="7">
    <location>
        <begin position="163"/>
        <end position="186"/>
    </location>
</feature>
<evidence type="ECO:0000256" key="2">
    <source>
        <dbReference type="ARBA" id="ARBA00022448"/>
    </source>
</evidence>
<keyword evidence="2" id="KW-0813">Transport</keyword>
<dbReference type="InterPro" id="IPR011701">
    <property type="entry name" value="MFS"/>
</dbReference>
<keyword evidence="4 7" id="KW-0812">Transmembrane</keyword>
<keyword evidence="6 7" id="KW-0472">Membrane</keyword>
<evidence type="ECO:0000256" key="4">
    <source>
        <dbReference type="ARBA" id="ARBA00022692"/>
    </source>
</evidence>
<gene>
    <name evidence="9" type="ORF">LG34_00635</name>
</gene>
<dbReference type="InterPro" id="IPR036259">
    <property type="entry name" value="MFS_trans_sf"/>
</dbReference>
<dbReference type="PANTHER" id="PTHR43124:SF3">
    <property type="entry name" value="CHLORAMPHENICOL EFFLUX PUMP RV0191"/>
    <property type="match status" value="1"/>
</dbReference>
<dbReference type="PANTHER" id="PTHR43124">
    <property type="entry name" value="PURINE EFFLUX PUMP PBUE"/>
    <property type="match status" value="1"/>
</dbReference>
<proteinExistence type="predicted"/>
<evidence type="ECO:0000259" key="8">
    <source>
        <dbReference type="PROSITE" id="PS50850"/>
    </source>
</evidence>
<evidence type="ECO:0000256" key="3">
    <source>
        <dbReference type="ARBA" id="ARBA00022475"/>
    </source>
</evidence>
<dbReference type="EMBL" id="JRFU01000008">
    <property type="protein sequence ID" value="PWE87988.1"/>
    <property type="molecule type" value="Genomic_DNA"/>
</dbReference>
<feature type="transmembrane region" description="Helical" evidence="7">
    <location>
        <begin position="78"/>
        <end position="97"/>
    </location>
</feature>
<feature type="transmembrane region" description="Helical" evidence="7">
    <location>
        <begin position="45"/>
        <end position="66"/>
    </location>
</feature>
<dbReference type="Proteomes" id="UP000245288">
    <property type="component" value="Unassembled WGS sequence"/>
</dbReference>
<dbReference type="SUPFAM" id="SSF103473">
    <property type="entry name" value="MFS general substrate transporter"/>
    <property type="match status" value="1"/>
</dbReference>
<dbReference type="InterPro" id="IPR020846">
    <property type="entry name" value="MFS_dom"/>
</dbReference>